<dbReference type="Pfam" id="PF00650">
    <property type="entry name" value="CRAL_TRIO"/>
    <property type="match status" value="1"/>
</dbReference>
<dbReference type="PANTHER" id="PTHR45824">
    <property type="entry name" value="GH16843P"/>
    <property type="match status" value="1"/>
</dbReference>
<dbReference type="VEuPathDB" id="TriTrypDB:LtaPh_3017100"/>
<comment type="caution">
    <text evidence="2">The sequence shown here is derived from an EMBL/GenBank/DDBJ whole genome shotgun (WGS) entry which is preliminary data.</text>
</comment>
<dbReference type="SMART" id="SM00516">
    <property type="entry name" value="SEC14"/>
    <property type="match status" value="1"/>
</dbReference>
<dbReference type="AlphaFoldDB" id="A0A640KM16"/>
<organism evidence="2 3">
    <name type="scientific">Leishmania tarentolae</name>
    <name type="common">Sauroleishmania tarentolae</name>
    <dbReference type="NCBI Taxonomy" id="5689"/>
    <lineage>
        <taxon>Eukaryota</taxon>
        <taxon>Discoba</taxon>
        <taxon>Euglenozoa</taxon>
        <taxon>Kinetoplastea</taxon>
        <taxon>Metakinetoplastina</taxon>
        <taxon>Trypanosomatida</taxon>
        <taxon>Trypanosomatidae</taxon>
        <taxon>Leishmaniinae</taxon>
        <taxon>Leishmania</taxon>
        <taxon>lizard Leishmania</taxon>
    </lineage>
</organism>
<dbReference type="EMBL" id="BLBS01000043">
    <property type="protein sequence ID" value="GET90770.1"/>
    <property type="molecule type" value="Genomic_DNA"/>
</dbReference>
<dbReference type="InterPro" id="IPR001251">
    <property type="entry name" value="CRAL-TRIO_dom"/>
</dbReference>
<protein>
    <recommendedName>
        <fullName evidence="1">CRAL-TRIO domain-containing protein</fullName>
    </recommendedName>
</protein>
<evidence type="ECO:0000313" key="2">
    <source>
        <dbReference type="EMBL" id="GET90770.1"/>
    </source>
</evidence>
<dbReference type="Proteomes" id="UP000419144">
    <property type="component" value="Unassembled WGS sequence"/>
</dbReference>
<feature type="domain" description="CRAL-TRIO" evidence="1">
    <location>
        <begin position="121"/>
        <end position="276"/>
    </location>
</feature>
<dbReference type="CDD" id="cd00170">
    <property type="entry name" value="SEC14"/>
    <property type="match status" value="1"/>
</dbReference>
<sequence>MNLLREQHSSSLTSVRTCCAEIGSSFCPSRSYKKKRLHLSQTAVKMSTAQVTEKEVACVAALKAKYPASEADPADTGFLRDNTYLRFAHANNGNVKKASEQLAATLEWRKQTKPYAITAEEVKKAMQQTTMLCSGRCKIGCPVIAMIIGMQNECTVEERTKQLVYIMEETHRKGYERITWIVDFHAMGNHRDERSKEARKETMKILQDYYPERMARILIYRTPWYINMLLAAAKIFMDARTAAKIYNAGKTIEDLEKFMDRDQVPTICGGTLKSSALSNLEELPNVNSEETLCFGDDQYTINVDGANDIGLVTPDEAADEPAVTNCEAKRDDKMVDTNAAV</sequence>
<evidence type="ECO:0000259" key="1">
    <source>
        <dbReference type="PROSITE" id="PS50191"/>
    </source>
</evidence>
<dbReference type="PANTHER" id="PTHR45824:SF29">
    <property type="entry name" value="GH16843P"/>
    <property type="match status" value="1"/>
</dbReference>
<dbReference type="SUPFAM" id="SSF46938">
    <property type="entry name" value="CRAL/TRIO N-terminal domain"/>
    <property type="match status" value="1"/>
</dbReference>
<gene>
    <name evidence="2" type="ORF">LtaPh_3017100</name>
</gene>
<keyword evidence="3" id="KW-1185">Reference proteome</keyword>
<dbReference type="InterPro" id="IPR052578">
    <property type="entry name" value="PI_Transfer_CRAL-TRIO"/>
</dbReference>
<evidence type="ECO:0000313" key="3">
    <source>
        <dbReference type="Proteomes" id="UP000419144"/>
    </source>
</evidence>
<proteinExistence type="predicted"/>
<dbReference type="InterPro" id="IPR036865">
    <property type="entry name" value="CRAL-TRIO_dom_sf"/>
</dbReference>
<dbReference type="SUPFAM" id="SSF52087">
    <property type="entry name" value="CRAL/TRIO domain"/>
    <property type="match status" value="1"/>
</dbReference>
<dbReference type="OrthoDB" id="75724at2759"/>
<dbReference type="GO" id="GO:0008526">
    <property type="term" value="F:phosphatidylinositol transfer activity"/>
    <property type="evidence" value="ECO:0007669"/>
    <property type="project" value="TreeGrafter"/>
</dbReference>
<reference evidence="2" key="1">
    <citation type="submission" date="2019-11" db="EMBL/GenBank/DDBJ databases">
        <title>Leishmania tarentolae CDS.</title>
        <authorList>
            <person name="Goto Y."/>
            <person name="Yamagishi J."/>
        </authorList>
    </citation>
    <scope>NUCLEOTIDE SEQUENCE [LARGE SCALE GENOMIC DNA]</scope>
    <source>
        <strain evidence="2">Parrot Tar II</strain>
    </source>
</reference>
<name>A0A640KM16_LEITA</name>
<dbReference type="Gene3D" id="3.40.525.10">
    <property type="entry name" value="CRAL-TRIO lipid binding domain"/>
    <property type="match status" value="1"/>
</dbReference>
<dbReference type="InterPro" id="IPR036273">
    <property type="entry name" value="CRAL/TRIO_N_dom_sf"/>
</dbReference>
<dbReference type="PROSITE" id="PS50191">
    <property type="entry name" value="CRAL_TRIO"/>
    <property type="match status" value="1"/>
</dbReference>
<accession>A0A640KM16</accession>